<evidence type="ECO:0000256" key="5">
    <source>
        <dbReference type="ARBA" id="ARBA00023049"/>
    </source>
</evidence>
<gene>
    <name evidence="7" type="ORF">FA046_08720</name>
</gene>
<keyword evidence="3" id="KW-0378">Hydrolase</keyword>
<dbReference type="InterPro" id="IPR020891">
    <property type="entry name" value="UPF0758_CS"/>
</dbReference>
<evidence type="ECO:0000256" key="3">
    <source>
        <dbReference type="ARBA" id="ARBA00022801"/>
    </source>
</evidence>
<keyword evidence="1" id="KW-0645">Protease</keyword>
<dbReference type="InterPro" id="IPR025657">
    <property type="entry name" value="RadC_JAB"/>
</dbReference>
<dbReference type="PANTHER" id="PTHR30471:SF3">
    <property type="entry name" value="UPF0758 PROTEIN YEES-RELATED"/>
    <property type="match status" value="1"/>
</dbReference>
<evidence type="ECO:0000259" key="6">
    <source>
        <dbReference type="PROSITE" id="PS50249"/>
    </source>
</evidence>
<dbReference type="InterPro" id="IPR001405">
    <property type="entry name" value="UPF0758"/>
</dbReference>
<dbReference type="AlphaFoldDB" id="A0A4U1C4T1"/>
<evidence type="ECO:0000256" key="1">
    <source>
        <dbReference type="ARBA" id="ARBA00022670"/>
    </source>
</evidence>
<protein>
    <submittedName>
        <fullName evidence="7">DNA repair protein</fullName>
    </submittedName>
</protein>
<comment type="caution">
    <text evidence="7">The sequence shown here is derived from an EMBL/GenBank/DDBJ whole genome shotgun (WGS) entry which is preliminary data.</text>
</comment>
<dbReference type="PROSITE" id="PS50249">
    <property type="entry name" value="MPN"/>
    <property type="match status" value="1"/>
</dbReference>
<accession>A0A4U1C4T1</accession>
<sequence length="161" mass="17936">MEKFQEPAINTQISLFQVSEISVSYKPKFKTSERPKVMTSKQVYDILQSHWDKDVLELKEQFKIMLLNRANRVIGIYEVSNGGMSGTIADPKLIFSTALKTCASSIILSHNHPSGNLKPSDADKSMTRKIKAGGELLDITVLDHVIITAEGYFSFADEGIL</sequence>
<keyword evidence="2" id="KW-0479">Metal-binding</keyword>
<dbReference type="RefSeq" id="WP_136825991.1">
    <property type="nucleotide sequence ID" value="NZ_SWBP01000002.1"/>
</dbReference>
<evidence type="ECO:0000313" key="7">
    <source>
        <dbReference type="EMBL" id="TKB99179.1"/>
    </source>
</evidence>
<dbReference type="GO" id="GO:0046872">
    <property type="term" value="F:metal ion binding"/>
    <property type="evidence" value="ECO:0007669"/>
    <property type="project" value="UniProtKB-KW"/>
</dbReference>
<keyword evidence="4" id="KW-0862">Zinc</keyword>
<dbReference type="Proteomes" id="UP000308181">
    <property type="component" value="Unassembled WGS sequence"/>
</dbReference>
<dbReference type="GO" id="GO:0006508">
    <property type="term" value="P:proteolysis"/>
    <property type="evidence" value="ECO:0007669"/>
    <property type="project" value="UniProtKB-KW"/>
</dbReference>
<proteinExistence type="predicted"/>
<keyword evidence="5" id="KW-0482">Metalloprotease</keyword>
<organism evidence="7 8">
    <name type="scientific">Pedobacter cryophilus</name>
    <dbReference type="NCBI Taxonomy" id="2571271"/>
    <lineage>
        <taxon>Bacteria</taxon>
        <taxon>Pseudomonadati</taxon>
        <taxon>Bacteroidota</taxon>
        <taxon>Sphingobacteriia</taxon>
        <taxon>Sphingobacteriales</taxon>
        <taxon>Sphingobacteriaceae</taxon>
        <taxon>Pedobacter</taxon>
    </lineage>
</organism>
<dbReference type="PROSITE" id="PS01302">
    <property type="entry name" value="UPF0758"/>
    <property type="match status" value="1"/>
</dbReference>
<dbReference type="InterPro" id="IPR037518">
    <property type="entry name" value="MPN"/>
</dbReference>
<dbReference type="OrthoDB" id="9804482at2"/>
<feature type="domain" description="MPN" evidence="6">
    <location>
        <begin position="36"/>
        <end position="161"/>
    </location>
</feature>
<evidence type="ECO:0000313" key="8">
    <source>
        <dbReference type="Proteomes" id="UP000308181"/>
    </source>
</evidence>
<dbReference type="Pfam" id="PF04002">
    <property type="entry name" value="RadC"/>
    <property type="match status" value="1"/>
</dbReference>
<dbReference type="EMBL" id="SWBP01000002">
    <property type="protein sequence ID" value="TKB99179.1"/>
    <property type="molecule type" value="Genomic_DNA"/>
</dbReference>
<keyword evidence="8" id="KW-1185">Reference proteome</keyword>
<evidence type="ECO:0000256" key="4">
    <source>
        <dbReference type="ARBA" id="ARBA00022833"/>
    </source>
</evidence>
<evidence type="ECO:0000256" key="2">
    <source>
        <dbReference type="ARBA" id="ARBA00022723"/>
    </source>
</evidence>
<dbReference type="GO" id="GO:0008237">
    <property type="term" value="F:metallopeptidase activity"/>
    <property type="evidence" value="ECO:0007669"/>
    <property type="project" value="UniProtKB-KW"/>
</dbReference>
<dbReference type="Gene3D" id="3.40.140.10">
    <property type="entry name" value="Cytidine Deaminase, domain 2"/>
    <property type="match status" value="1"/>
</dbReference>
<reference evidence="7 8" key="1">
    <citation type="submission" date="2019-04" db="EMBL/GenBank/DDBJ databases">
        <title>Pedobacter sp. AR-3-17 sp. nov., isolated from Arctic soil.</title>
        <authorList>
            <person name="Dahal R.H."/>
            <person name="Kim D.-U."/>
        </authorList>
    </citation>
    <scope>NUCLEOTIDE SEQUENCE [LARGE SCALE GENOMIC DNA]</scope>
    <source>
        <strain evidence="7 8">AR-3-17</strain>
    </source>
</reference>
<dbReference type="PANTHER" id="PTHR30471">
    <property type="entry name" value="DNA REPAIR PROTEIN RADC"/>
    <property type="match status" value="1"/>
</dbReference>
<name>A0A4U1C4T1_9SPHI</name>
<dbReference type="CDD" id="cd08071">
    <property type="entry name" value="MPN_DUF2466"/>
    <property type="match status" value="1"/>
</dbReference>